<gene>
    <name evidence="3 4" type="primary">LOC109561961</name>
</gene>
<feature type="region of interest" description="Disordered" evidence="1">
    <location>
        <begin position="74"/>
        <end position="200"/>
    </location>
</feature>
<dbReference type="AlphaFoldDB" id="A0A6P5C4P3"/>
<protein>
    <submittedName>
        <fullName evidence="3 4">Uncharacterized protein</fullName>
    </submittedName>
</protein>
<proteinExistence type="predicted"/>
<feature type="compositionally biased region" description="Low complexity" evidence="1">
    <location>
        <begin position="121"/>
        <end position="131"/>
    </location>
</feature>
<evidence type="ECO:0000256" key="1">
    <source>
        <dbReference type="SAM" id="MobiDB-lite"/>
    </source>
</evidence>
<sequence>MRGHPHLQPLWVSPGLRLYSDSGTQWPAARRGHDSAGFWRPPPRQPLRSAGRGWVDLGSRALVCIYTMHARGSSYHRRSRLGEDQEAGAMGGSWPGRRGSALLSGSDAELGEVPPTRPVAGRSPSRGTPGRTGRGLERSWKPSPPPGSGVMVGGNGMREAPRPYKSSADSQPISCHLAAGARASQHRDFTGNTNVEAEAK</sequence>
<organism evidence="2 3">
    <name type="scientific">Bos indicus</name>
    <name type="common">Zebu</name>
    <dbReference type="NCBI Taxonomy" id="9915"/>
    <lineage>
        <taxon>Eukaryota</taxon>
        <taxon>Metazoa</taxon>
        <taxon>Chordata</taxon>
        <taxon>Craniata</taxon>
        <taxon>Vertebrata</taxon>
        <taxon>Euteleostomi</taxon>
        <taxon>Mammalia</taxon>
        <taxon>Eutheria</taxon>
        <taxon>Laurasiatheria</taxon>
        <taxon>Artiodactyla</taxon>
        <taxon>Ruminantia</taxon>
        <taxon>Pecora</taxon>
        <taxon>Bovidae</taxon>
        <taxon>Bovinae</taxon>
        <taxon>Bos</taxon>
    </lineage>
</organism>
<feature type="region of interest" description="Disordered" evidence="1">
    <location>
        <begin position="26"/>
        <end position="51"/>
    </location>
</feature>
<dbReference type="GeneID" id="109561961"/>
<evidence type="ECO:0000313" key="3">
    <source>
        <dbReference type="RefSeq" id="XP_019820428.2"/>
    </source>
</evidence>
<reference evidence="2 3" key="1">
    <citation type="submission" date="2025-05" db="UniProtKB">
        <authorList>
            <consortium name="RefSeq"/>
        </authorList>
    </citation>
    <scope>NUCLEOTIDE SEQUENCE [LARGE SCALE GENOMIC DNA]</scope>
    <source>
        <tissue evidence="3 4">Blood</tissue>
    </source>
</reference>
<keyword evidence="2" id="KW-1185">Reference proteome</keyword>
<feature type="compositionally biased region" description="Polar residues" evidence="1">
    <location>
        <begin position="190"/>
        <end position="200"/>
    </location>
</feature>
<accession>A0A6P5C4P3</accession>
<dbReference type="Proteomes" id="UP001652663">
    <property type="component" value="Chromosome 1"/>
</dbReference>
<dbReference type="RefSeq" id="XP_019820428.2">
    <property type="nucleotide sequence ID" value="XM_019964869.2"/>
</dbReference>
<evidence type="ECO:0000313" key="4">
    <source>
        <dbReference type="RefSeq" id="XP_070642705.1"/>
    </source>
</evidence>
<name>A0A6P5C4P3_BOSIN</name>
<dbReference type="KEGG" id="biu:109561961"/>
<dbReference type="RefSeq" id="XP_070642705.1">
    <property type="nucleotide sequence ID" value="XM_070786604.1"/>
</dbReference>
<evidence type="ECO:0000313" key="2">
    <source>
        <dbReference type="Proteomes" id="UP001652663"/>
    </source>
</evidence>